<dbReference type="EMBL" id="QEYD01000005">
    <property type="protein sequence ID" value="PWE29072.1"/>
    <property type="molecule type" value="Genomic_DNA"/>
</dbReference>
<dbReference type="OrthoDB" id="9787933at2"/>
<feature type="domain" description="Dienelactone hydrolase" evidence="2">
    <location>
        <begin position="43"/>
        <end position="254"/>
    </location>
</feature>
<keyword evidence="4" id="KW-1185">Reference proteome</keyword>
<gene>
    <name evidence="3" type="ORF">C4N9_09665</name>
</gene>
<dbReference type="PANTHER" id="PTHR22946">
    <property type="entry name" value="DIENELACTONE HYDROLASE DOMAIN-CONTAINING PROTEIN-RELATED"/>
    <property type="match status" value="1"/>
</dbReference>
<evidence type="ECO:0000256" key="1">
    <source>
        <dbReference type="SAM" id="SignalP"/>
    </source>
</evidence>
<dbReference type="GO" id="GO:0016787">
    <property type="term" value="F:hydrolase activity"/>
    <property type="evidence" value="ECO:0007669"/>
    <property type="project" value="UniProtKB-KW"/>
</dbReference>
<sequence>MRRSEKTVAGLALTAATLAGLAAPAAAEIVSEPLSYSVDGMPFEGVVTRDDAVEPRGVVMIVHDWDGLTEYERERAAMLAGQGYTAVALDLYGTEADPQGMEDYRRLSGALLGDRAALRARLDAAMAAAADLPGAGAGRVMIGYCFGGSAALEAARAGAGLDGFGIFHGGLDLPDGQDYAQVSGPVMLWHGSADPVSGPEDLAAVLVGLREAGVAHDARIYGNVRHSFTVPGSRDYDAAADEDSWQGLLGFLDATL</sequence>
<dbReference type="Proteomes" id="UP000244940">
    <property type="component" value="Unassembled WGS sequence"/>
</dbReference>
<dbReference type="PANTHER" id="PTHR22946:SF0">
    <property type="entry name" value="DIENELACTONE HYDROLASE DOMAIN-CONTAINING PROTEIN"/>
    <property type="match status" value="1"/>
</dbReference>
<feature type="chain" id="PRO_5015718199" evidence="1">
    <location>
        <begin position="28"/>
        <end position="256"/>
    </location>
</feature>
<dbReference type="InterPro" id="IPR029058">
    <property type="entry name" value="AB_hydrolase_fold"/>
</dbReference>
<dbReference type="RefSeq" id="WP_109533121.1">
    <property type="nucleotide sequence ID" value="NZ_QEYD01000005.1"/>
</dbReference>
<keyword evidence="1" id="KW-0732">Signal</keyword>
<dbReference type="InterPro" id="IPR002925">
    <property type="entry name" value="Dienelactn_hydro"/>
</dbReference>
<name>A0A2U2CB33_9RHOB</name>
<keyword evidence="3" id="KW-0378">Hydrolase</keyword>
<comment type="caution">
    <text evidence="3">The sequence shown here is derived from an EMBL/GenBank/DDBJ whole genome shotgun (WGS) entry which is preliminary data.</text>
</comment>
<accession>A0A2U2CB33</accession>
<dbReference type="Gene3D" id="3.40.50.1820">
    <property type="entry name" value="alpha/beta hydrolase"/>
    <property type="match status" value="1"/>
</dbReference>
<evidence type="ECO:0000313" key="4">
    <source>
        <dbReference type="Proteomes" id="UP000244940"/>
    </source>
</evidence>
<dbReference type="GeneID" id="94365157"/>
<proteinExistence type="predicted"/>
<dbReference type="InterPro" id="IPR050261">
    <property type="entry name" value="FrsA_esterase"/>
</dbReference>
<reference evidence="3 4" key="1">
    <citation type="submission" date="2018-05" db="EMBL/GenBank/DDBJ databases">
        <title>Pararhodobacter marina sp. nov., isolated from deep-sea water of the Indian Ocean.</title>
        <authorList>
            <person name="Lai Q.Sr."/>
            <person name="Liu X."/>
            <person name="Shao Z."/>
        </authorList>
    </citation>
    <scope>NUCLEOTIDE SEQUENCE [LARGE SCALE GENOMIC DNA]</scope>
    <source>
        <strain evidence="3 4">CIC4N-9</strain>
    </source>
</reference>
<dbReference type="SUPFAM" id="SSF53474">
    <property type="entry name" value="alpha/beta-Hydrolases"/>
    <property type="match status" value="1"/>
</dbReference>
<organism evidence="3 4">
    <name type="scientific">Pararhodobacter marinus</name>
    <dbReference type="NCBI Taxonomy" id="2184063"/>
    <lineage>
        <taxon>Bacteria</taxon>
        <taxon>Pseudomonadati</taxon>
        <taxon>Pseudomonadota</taxon>
        <taxon>Alphaproteobacteria</taxon>
        <taxon>Rhodobacterales</taxon>
        <taxon>Paracoccaceae</taxon>
        <taxon>Pararhodobacter</taxon>
    </lineage>
</organism>
<protein>
    <submittedName>
        <fullName evidence="3">Dienelactone hydrolase</fullName>
    </submittedName>
</protein>
<dbReference type="Pfam" id="PF01738">
    <property type="entry name" value="DLH"/>
    <property type="match status" value="1"/>
</dbReference>
<evidence type="ECO:0000259" key="2">
    <source>
        <dbReference type="Pfam" id="PF01738"/>
    </source>
</evidence>
<feature type="signal peptide" evidence="1">
    <location>
        <begin position="1"/>
        <end position="27"/>
    </location>
</feature>
<evidence type="ECO:0000313" key="3">
    <source>
        <dbReference type="EMBL" id="PWE29072.1"/>
    </source>
</evidence>
<dbReference type="AlphaFoldDB" id="A0A2U2CB33"/>